<dbReference type="GO" id="GO:0005829">
    <property type="term" value="C:cytosol"/>
    <property type="evidence" value="ECO:0007669"/>
    <property type="project" value="TreeGrafter"/>
</dbReference>
<evidence type="ECO:0000259" key="3">
    <source>
        <dbReference type="PROSITE" id="PS50110"/>
    </source>
</evidence>
<reference evidence="4 5" key="1">
    <citation type="submission" date="2016-04" db="EMBL/GenBank/DDBJ databases">
        <title>Complete genome sequence of the haloalkaliphilic hydrocarbon-degrading bacterium Dietzia psychralcaliphila ILA-1T, isolated from a drain of a fish product-processing plant.</title>
        <authorList>
            <person name="Zhao J."/>
            <person name="Hu B."/>
            <person name="Geng S."/>
            <person name="Nie Y."/>
            <person name="Tang Y."/>
        </authorList>
    </citation>
    <scope>NUCLEOTIDE SEQUENCE [LARGE SCALE GENOMIC DNA]</scope>
    <source>
        <strain evidence="4 5">ILA-1</strain>
    </source>
</reference>
<feature type="domain" description="Response regulatory" evidence="3">
    <location>
        <begin position="15"/>
        <end position="139"/>
    </location>
</feature>
<evidence type="ECO:0000313" key="5">
    <source>
        <dbReference type="Proteomes" id="UP000244903"/>
    </source>
</evidence>
<organism evidence="4 5">
    <name type="scientific">Dietzia psychralcaliphila</name>
    <dbReference type="NCBI Taxonomy" id="139021"/>
    <lineage>
        <taxon>Bacteria</taxon>
        <taxon>Bacillati</taxon>
        <taxon>Actinomycetota</taxon>
        <taxon>Actinomycetes</taxon>
        <taxon>Mycobacteriales</taxon>
        <taxon>Dietziaceae</taxon>
        <taxon>Dietzia</taxon>
    </lineage>
</organism>
<dbReference type="RefSeq" id="WP_107748495.1">
    <property type="nucleotide sequence ID" value="NZ_CP015453.1"/>
</dbReference>
<dbReference type="PANTHER" id="PTHR48111">
    <property type="entry name" value="REGULATOR OF RPOS"/>
    <property type="match status" value="1"/>
</dbReference>
<dbReference type="InterPro" id="IPR001789">
    <property type="entry name" value="Sig_transdc_resp-reg_receiver"/>
</dbReference>
<dbReference type="SUPFAM" id="SSF52172">
    <property type="entry name" value="CheY-like"/>
    <property type="match status" value="1"/>
</dbReference>
<gene>
    <name evidence="4" type="ORF">A6048_05100</name>
</gene>
<dbReference type="Pfam" id="PF00072">
    <property type="entry name" value="Response_reg"/>
    <property type="match status" value="1"/>
</dbReference>
<dbReference type="InterPro" id="IPR039420">
    <property type="entry name" value="WalR-like"/>
</dbReference>
<feature type="modified residue" description="4-aspartylphosphate" evidence="2">
    <location>
        <position position="71"/>
    </location>
</feature>
<dbReference type="KEGG" id="dpc:A6048_05100"/>
<dbReference type="AlphaFoldDB" id="A0AAD0NPI3"/>
<dbReference type="PROSITE" id="PS50110">
    <property type="entry name" value="RESPONSE_REGULATORY"/>
    <property type="match status" value="1"/>
</dbReference>
<keyword evidence="5" id="KW-1185">Reference proteome</keyword>
<proteinExistence type="predicted"/>
<evidence type="ECO:0000313" key="4">
    <source>
        <dbReference type="EMBL" id="AWH94964.1"/>
    </source>
</evidence>
<dbReference type="Proteomes" id="UP000244903">
    <property type="component" value="Chromosome"/>
</dbReference>
<evidence type="ECO:0000256" key="2">
    <source>
        <dbReference type="PROSITE-ProRule" id="PRU00169"/>
    </source>
</evidence>
<dbReference type="GO" id="GO:0000156">
    <property type="term" value="F:phosphorelay response regulator activity"/>
    <property type="evidence" value="ECO:0007669"/>
    <property type="project" value="TreeGrafter"/>
</dbReference>
<evidence type="ECO:0000256" key="1">
    <source>
        <dbReference type="ARBA" id="ARBA00023125"/>
    </source>
</evidence>
<dbReference type="GO" id="GO:0032993">
    <property type="term" value="C:protein-DNA complex"/>
    <property type="evidence" value="ECO:0007669"/>
    <property type="project" value="TreeGrafter"/>
</dbReference>
<sequence>MTHSRSGRSGPARLVVLVLEDEPEVREALESDLVPFGDVARVEPAEDVPDAHAVLDEIADDGDVLALVLADHRLPGRSGTDFLVELMASREYPHVRTVLVTGQADHADTIRAVNDGGLDYYIAKPWDPDDLRAQVRRQLTEFVLRSGIDPVPHLRVLETERALEAVRRRSEL</sequence>
<protein>
    <recommendedName>
        <fullName evidence="3">Response regulatory domain-containing protein</fullName>
    </recommendedName>
</protein>
<dbReference type="GO" id="GO:0006355">
    <property type="term" value="P:regulation of DNA-templated transcription"/>
    <property type="evidence" value="ECO:0007669"/>
    <property type="project" value="TreeGrafter"/>
</dbReference>
<accession>A0AAD0NPI3</accession>
<keyword evidence="1" id="KW-0238">DNA-binding</keyword>
<dbReference type="SMART" id="SM00448">
    <property type="entry name" value="REC"/>
    <property type="match status" value="1"/>
</dbReference>
<dbReference type="PANTHER" id="PTHR48111:SF9">
    <property type="entry name" value="TWO-COMPONENT RESPONSE REGULATOR RECEIVER PROTEIN"/>
    <property type="match status" value="1"/>
</dbReference>
<name>A0AAD0NPI3_9ACTN</name>
<dbReference type="Gene3D" id="3.40.50.2300">
    <property type="match status" value="1"/>
</dbReference>
<keyword evidence="2" id="KW-0597">Phosphoprotein</keyword>
<dbReference type="EMBL" id="CP015453">
    <property type="protein sequence ID" value="AWH94964.1"/>
    <property type="molecule type" value="Genomic_DNA"/>
</dbReference>
<dbReference type="GO" id="GO:0000976">
    <property type="term" value="F:transcription cis-regulatory region binding"/>
    <property type="evidence" value="ECO:0007669"/>
    <property type="project" value="TreeGrafter"/>
</dbReference>
<dbReference type="InterPro" id="IPR011006">
    <property type="entry name" value="CheY-like_superfamily"/>
</dbReference>